<evidence type="ECO:0000313" key="3">
    <source>
        <dbReference type="EMBL" id="NHF62995.1"/>
    </source>
</evidence>
<keyword evidence="2" id="KW-0732">Signal</keyword>
<dbReference type="OrthoDB" id="4775280at2"/>
<dbReference type="Proteomes" id="UP000818266">
    <property type="component" value="Unassembled WGS sequence"/>
</dbReference>
<evidence type="ECO:0000256" key="1">
    <source>
        <dbReference type="SAM" id="MobiDB-lite"/>
    </source>
</evidence>
<comment type="caution">
    <text evidence="3">The sequence shown here is derived from an EMBL/GenBank/DDBJ whole genome shotgun (WGS) entry which is preliminary data.</text>
</comment>
<feature type="chain" id="PRO_5038724928" description="Peptidylprolyl isomerase" evidence="2">
    <location>
        <begin position="27"/>
        <end position="78"/>
    </location>
</feature>
<dbReference type="EMBL" id="VIKT02000010">
    <property type="protein sequence ID" value="NHF62995.1"/>
    <property type="molecule type" value="Genomic_DNA"/>
</dbReference>
<protein>
    <recommendedName>
        <fullName evidence="5">Peptidylprolyl isomerase</fullName>
    </recommendedName>
</protein>
<feature type="region of interest" description="Disordered" evidence="1">
    <location>
        <begin position="27"/>
        <end position="53"/>
    </location>
</feature>
<dbReference type="PROSITE" id="PS51257">
    <property type="entry name" value="PROKAR_LIPOPROTEIN"/>
    <property type="match status" value="1"/>
</dbReference>
<dbReference type="AlphaFoldDB" id="A0A9E5JLW6"/>
<dbReference type="RefSeq" id="WP_152583493.1">
    <property type="nucleotide sequence ID" value="NZ_VIKT02000010.1"/>
</dbReference>
<evidence type="ECO:0000313" key="4">
    <source>
        <dbReference type="Proteomes" id="UP000818266"/>
    </source>
</evidence>
<keyword evidence="4" id="KW-1185">Reference proteome</keyword>
<evidence type="ECO:0008006" key="5">
    <source>
        <dbReference type="Google" id="ProtNLM"/>
    </source>
</evidence>
<gene>
    <name evidence="3" type="ORF">FK219_007055</name>
</gene>
<feature type="signal peptide" evidence="2">
    <location>
        <begin position="1"/>
        <end position="26"/>
    </location>
</feature>
<proteinExistence type="predicted"/>
<organism evidence="3 4">
    <name type="scientific">Microcella pacifica</name>
    <dbReference type="NCBI Taxonomy" id="2591847"/>
    <lineage>
        <taxon>Bacteria</taxon>
        <taxon>Bacillati</taxon>
        <taxon>Actinomycetota</taxon>
        <taxon>Actinomycetes</taxon>
        <taxon>Micrococcales</taxon>
        <taxon>Microbacteriaceae</taxon>
        <taxon>Microcella</taxon>
    </lineage>
</organism>
<name>A0A9E5JLW6_9MICO</name>
<sequence>MTRRTTTVWAAGAALCLLGIAGCTMASTDEDTSSADDSSSEQQESGAPDLASIPEVVAEIDGEAISREDFLQAYSSQP</sequence>
<accession>A0A9E5JLW6</accession>
<reference evidence="3 4" key="1">
    <citation type="submission" date="2019-06" db="EMBL/GenBank/DDBJ databases">
        <authorList>
            <person name="De-Chao Zhang Q."/>
        </authorList>
    </citation>
    <scope>NUCLEOTIDE SEQUENCE [LARGE SCALE GENOMIC DNA]</scope>
    <source>
        <strain evidence="3 4">KN1116</strain>
    </source>
</reference>
<evidence type="ECO:0000256" key="2">
    <source>
        <dbReference type="SAM" id="SignalP"/>
    </source>
</evidence>
<feature type="compositionally biased region" description="Low complexity" evidence="1">
    <location>
        <begin position="35"/>
        <end position="45"/>
    </location>
</feature>
<reference evidence="3 4" key="2">
    <citation type="submission" date="2020-03" db="EMBL/GenBank/DDBJ databases">
        <title>Chryseoglobus sp. isolated from a deep-sea seamount.</title>
        <authorList>
            <person name="Zhang D.-C."/>
        </authorList>
    </citation>
    <scope>NUCLEOTIDE SEQUENCE [LARGE SCALE GENOMIC DNA]</scope>
    <source>
        <strain evidence="3 4">KN1116</strain>
    </source>
</reference>